<evidence type="ECO:0000313" key="2">
    <source>
        <dbReference type="EMBL" id="BBN69615.1"/>
    </source>
</evidence>
<reference evidence="1" key="1">
    <citation type="journal article" date="2019" name="Science">
        <title>Mutation of a bHLH transcription factor allowed almond domestication.</title>
        <authorList>
            <person name="Sanchez-Perez R."/>
            <person name="Pavan S."/>
            <person name="Mazzeo R."/>
            <person name="Moldovan C."/>
            <person name="Aiese Cigliano R."/>
            <person name="Del Cueto J."/>
            <person name="Ricciardi F."/>
            <person name="Lotti C."/>
            <person name="Ricciardi L."/>
            <person name="Dicenta F."/>
            <person name="Lopez-Marques R.L."/>
            <person name="Lindberg Moller B."/>
        </authorList>
    </citation>
    <scope>NUCLEOTIDE SEQUENCE</scope>
</reference>
<dbReference type="AlphaFoldDB" id="A0A4Y1RWH2"/>
<dbReference type="EMBL" id="AP021395">
    <property type="protein sequence ID" value="BBN69615.1"/>
    <property type="molecule type" value="Genomic_DNA"/>
</dbReference>
<protein>
    <submittedName>
        <fullName evidence="1">Uncharacterized protein</fullName>
    </submittedName>
</protein>
<name>A0A4Y1RWH2_PRUDU</name>
<evidence type="ECO:0000313" key="1">
    <source>
        <dbReference type="EMBL" id="BBH08315.1"/>
    </source>
</evidence>
<dbReference type="EMBL" id="AP019303">
    <property type="protein sequence ID" value="BBH08315.1"/>
    <property type="molecule type" value="Genomic_DNA"/>
</dbReference>
<accession>A0A4Y1RWH2</accession>
<organism evidence="1">
    <name type="scientific">Prunus dulcis</name>
    <name type="common">Almond</name>
    <name type="synonym">Amygdalus dulcis</name>
    <dbReference type="NCBI Taxonomy" id="3755"/>
    <lineage>
        <taxon>Eukaryota</taxon>
        <taxon>Viridiplantae</taxon>
        <taxon>Streptophyta</taxon>
        <taxon>Embryophyta</taxon>
        <taxon>Tracheophyta</taxon>
        <taxon>Spermatophyta</taxon>
        <taxon>Magnoliopsida</taxon>
        <taxon>eudicotyledons</taxon>
        <taxon>Gunneridae</taxon>
        <taxon>Pentapetalae</taxon>
        <taxon>rosids</taxon>
        <taxon>fabids</taxon>
        <taxon>Rosales</taxon>
        <taxon>Rosaceae</taxon>
        <taxon>Amygdaloideae</taxon>
        <taxon>Amygdaleae</taxon>
        <taxon>Prunus</taxon>
    </lineage>
</organism>
<gene>
    <name evidence="1" type="ORF">Prudu_020467</name>
    <name evidence="2" type="ORF">Prudu_1058S000100</name>
</gene>
<proteinExistence type="predicted"/>
<sequence length="37" mass="4303">MEKSVGKISEMEKTLGQLLDWSKSITQELRLRHPVHP</sequence>